<gene>
    <name evidence="2" type="ORF">HPB48_001243</name>
</gene>
<dbReference type="SUPFAM" id="SSF56112">
    <property type="entry name" value="Protein kinase-like (PK-like)"/>
    <property type="match status" value="1"/>
</dbReference>
<evidence type="ECO:0000313" key="2">
    <source>
        <dbReference type="EMBL" id="KAH9362660.1"/>
    </source>
</evidence>
<comment type="caution">
    <text evidence="2">The sequence shown here is derived from an EMBL/GenBank/DDBJ whole genome shotgun (WGS) entry which is preliminary data.</text>
</comment>
<dbReference type="AlphaFoldDB" id="A0A9J6FKZ2"/>
<dbReference type="Proteomes" id="UP000821853">
    <property type="component" value="Chromosome 1"/>
</dbReference>
<reference evidence="2 3" key="1">
    <citation type="journal article" date="2020" name="Cell">
        <title>Large-Scale Comparative Analyses of Tick Genomes Elucidate Their Genetic Diversity and Vector Capacities.</title>
        <authorList>
            <consortium name="Tick Genome and Microbiome Consortium (TIGMIC)"/>
            <person name="Jia N."/>
            <person name="Wang J."/>
            <person name="Shi W."/>
            <person name="Du L."/>
            <person name="Sun Y."/>
            <person name="Zhan W."/>
            <person name="Jiang J.F."/>
            <person name="Wang Q."/>
            <person name="Zhang B."/>
            <person name="Ji P."/>
            <person name="Bell-Sakyi L."/>
            <person name="Cui X.M."/>
            <person name="Yuan T.T."/>
            <person name="Jiang B.G."/>
            <person name="Yang W.F."/>
            <person name="Lam T.T."/>
            <person name="Chang Q.C."/>
            <person name="Ding S.J."/>
            <person name="Wang X.J."/>
            <person name="Zhu J.G."/>
            <person name="Ruan X.D."/>
            <person name="Zhao L."/>
            <person name="Wei J.T."/>
            <person name="Ye R.Z."/>
            <person name="Que T.C."/>
            <person name="Du C.H."/>
            <person name="Zhou Y.H."/>
            <person name="Cheng J.X."/>
            <person name="Dai P.F."/>
            <person name="Guo W.B."/>
            <person name="Han X.H."/>
            <person name="Huang E.J."/>
            <person name="Li L.F."/>
            <person name="Wei W."/>
            <person name="Gao Y.C."/>
            <person name="Liu J.Z."/>
            <person name="Shao H.Z."/>
            <person name="Wang X."/>
            <person name="Wang C.C."/>
            <person name="Yang T.C."/>
            <person name="Huo Q.B."/>
            <person name="Li W."/>
            <person name="Chen H.Y."/>
            <person name="Chen S.E."/>
            <person name="Zhou L.G."/>
            <person name="Ni X.B."/>
            <person name="Tian J.H."/>
            <person name="Sheng Y."/>
            <person name="Liu T."/>
            <person name="Pan Y.S."/>
            <person name="Xia L.Y."/>
            <person name="Li J."/>
            <person name="Zhao F."/>
            <person name="Cao W.C."/>
        </authorList>
    </citation>
    <scope>NUCLEOTIDE SEQUENCE [LARGE SCALE GENOMIC DNA]</scope>
    <source>
        <strain evidence="2">HaeL-2018</strain>
    </source>
</reference>
<proteinExistence type="predicted"/>
<dbReference type="InterPro" id="IPR011009">
    <property type="entry name" value="Kinase-like_dom_sf"/>
</dbReference>
<accession>A0A9J6FKZ2</accession>
<feature type="compositionally biased region" description="Basic residues" evidence="1">
    <location>
        <begin position="96"/>
        <end position="106"/>
    </location>
</feature>
<dbReference type="VEuPathDB" id="VectorBase:HLOH_065101"/>
<dbReference type="Gene3D" id="1.10.510.10">
    <property type="entry name" value="Transferase(Phosphotransferase) domain 1"/>
    <property type="match status" value="1"/>
</dbReference>
<feature type="region of interest" description="Disordered" evidence="1">
    <location>
        <begin position="96"/>
        <end position="115"/>
    </location>
</feature>
<dbReference type="EMBL" id="JABSTR010000001">
    <property type="protein sequence ID" value="KAH9362660.1"/>
    <property type="molecule type" value="Genomic_DNA"/>
</dbReference>
<keyword evidence="3" id="KW-1185">Reference proteome</keyword>
<name>A0A9J6FKZ2_HAELO</name>
<protein>
    <recommendedName>
        <fullName evidence="4">Protein kinase domain-containing protein</fullName>
    </recommendedName>
</protein>
<sequence length="115" mass="13004">MCGTLDYLPPEMVHGKVYDEKLGHWASAVLIFGYLGRKAALRVLQRSGDIPPRRICHGAVHVPPHAVDQGRNLDKKLFKAESAGLIFHDGFRIPGQKKKKKKRRKNEGKTVKFTF</sequence>
<evidence type="ECO:0008006" key="4">
    <source>
        <dbReference type="Google" id="ProtNLM"/>
    </source>
</evidence>
<evidence type="ECO:0000256" key="1">
    <source>
        <dbReference type="SAM" id="MobiDB-lite"/>
    </source>
</evidence>
<dbReference type="OrthoDB" id="193931at2759"/>
<organism evidence="2 3">
    <name type="scientific">Haemaphysalis longicornis</name>
    <name type="common">Bush tick</name>
    <dbReference type="NCBI Taxonomy" id="44386"/>
    <lineage>
        <taxon>Eukaryota</taxon>
        <taxon>Metazoa</taxon>
        <taxon>Ecdysozoa</taxon>
        <taxon>Arthropoda</taxon>
        <taxon>Chelicerata</taxon>
        <taxon>Arachnida</taxon>
        <taxon>Acari</taxon>
        <taxon>Parasitiformes</taxon>
        <taxon>Ixodida</taxon>
        <taxon>Ixodoidea</taxon>
        <taxon>Ixodidae</taxon>
        <taxon>Haemaphysalinae</taxon>
        <taxon>Haemaphysalis</taxon>
    </lineage>
</organism>
<evidence type="ECO:0000313" key="3">
    <source>
        <dbReference type="Proteomes" id="UP000821853"/>
    </source>
</evidence>